<gene>
    <name evidence="2" type="ORF">A4R26_27370</name>
</gene>
<name>A0A1V9F8R0_9BACT</name>
<dbReference type="Gene3D" id="3.10.450.360">
    <property type="match status" value="1"/>
</dbReference>
<dbReference type="EMBL" id="LWBP01000206">
    <property type="protein sequence ID" value="OQP54715.1"/>
    <property type="molecule type" value="Genomic_DNA"/>
</dbReference>
<reference evidence="3" key="1">
    <citation type="submission" date="2016-04" db="EMBL/GenBank/DDBJ databases">
        <authorList>
            <person name="Chen L."/>
            <person name="Zhuang W."/>
            <person name="Wang G."/>
        </authorList>
    </citation>
    <scope>NUCLEOTIDE SEQUENCE [LARGE SCALE GENOMIC DNA]</scope>
    <source>
        <strain evidence="3">208</strain>
    </source>
</reference>
<dbReference type="Proteomes" id="UP000192276">
    <property type="component" value="Unassembled WGS sequence"/>
</dbReference>
<evidence type="ECO:0000313" key="2">
    <source>
        <dbReference type="EMBL" id="OQP54715.1"/>
    </source>
</evidence>
<accession>A0A1V9F8R0</accession>
<dbReference type="STRING" id="550983.A4R26_27370"/>
<keyword evidence="1" id="KW-0732">Signal</keyword>
<proteinExistence type="predicted"/>
<evidence type="ECO:0000256" key="1">
    <source>
        <dbReference type="SAM" id="SignalP"/>
    </source>
</evidence>
<feature type="signal peptide" evidence="1">
    <location>
        <begin position="1"/>
        <end position="23"/>
    </location>
</feature>
<evidence type="ECO:0000313" key="3">
    <source>
        <dbReference type="Proteomes" id="UP000192276"/>
    </source>
</evidence>
<sequence>MFDMKHAIVFGSIFMLSAAAAFSQEVVSLNEPIHFASLKLNRSPREETGSIRREKAATLPNCSTGQHFETDFPNAANVSWRRAGFEEAQFTLNGKEWKAFYDYNHDLIGTTTAVEYSVLPEAARKYIEKHYSGYAAHQVILFNDNAYNGSDMVLYGNAFDDADNYFVMLSNSNKTMVLQVNLEGVVTYFSDLSYSNVK</sequence>
<dbReference type="SUPFAM" id="SSF160574">
    <property type="entry name" value="BT0923-like"/>
    <property type="match status" value="1"/>
</dbReference>
<feature type="chain" id="PRO_5012867764" description="Beta-lactamase-inhibitor-like PepSY-like domain-containing protein" evidence="1">
    <location>
        <begin position="24"/>
        <end position="198"/>
    </location>
</feature>
<protein>
    <recommendedName>
        <fullName evidence="4">Beta-lactamase-inhibitor-like PepSY-like domain-containing protein</fullName>
    </recommendedName>
</protein>
<dbReference type="AlphaFoldDB" id="A0A1V9F8R0"/>
<organism evidence="2 3">
    <name type="scientific">Niastella populi</name>
    <dbReference type="NCBI Taxonomy" id="550983"/>
    <lineage>
        <taxon>Bacteria</taxon>
        <taxon>Pseudomonadati</taxon>
        <taxon>Bacteroidota</taxon>
        <taxon>Chitinophagia</taxon>
        <taxon>Chitinophagales</taxon>
        <taxon>Chitinophagaceae</taxon>
        <taxon>Niastella</taxon>
    </lineage>
</organism>
<keyword evidence="3" id="KW-1185">Reference proteome</keyword>
<evidence type="ECO:0008006" key="4">
    <source>
        <dbReference type="Google" id="ProtNLM"/>
    </source>
</evidence>
<comment type="caution">
    <text evidence="2">The sequence shown here is derived from an EMBL/GenBank/DDBJ whole genome shotgun (WGS) entry which is preliminary data.</text>
</comment>